<protein>
    <recommendedName>
        <fullName evidence="2 6">Imidazoleglycerol-phosphate dehydratase</fullName>
        <shortName evidence="6">IGPD</shortName>
        <ecNumber evidence="6">4.2.1.19</ecNumber>
    </recommendedName>
</protein>
<comment type="subcellular location">
    <subcellularLocation>
        <location evidence="6">Cytoplasm</location>
    </subcellularLocation>
</comment>
<dbReference type="HAMAP" id="MF_00076">
    <property type="entry name" value="HisB"/>
    <property type="match status" value="1"/>
</dbReference>
<comment type="pathway">
    <text evidence="1 6">Amino-acid biosynthesis; L-histidine biosynthesis; L-histidine from 5-phospho-alpha-D-ribose 1-diphosphate: step 6/9.</text>
</comment>
<dbReference type="NCBIfam" id="NF002114">
    <property type="entry name" value="PRK00951.2-4"/>
    <property type="match status" value="1"/>
</dbReference>
<dbReference type="PROSITE" id="PS00954">
    <property type="entry name" value="IGP_DEHYDRATASE_1"/>
    <property type="match status" value="1"/>
</dbReference>
<evidence type="ECO:0000256" key="3">
    <source>
        <dbReference type="ARBA" id="ARBA00022605"/>
    </source>
</evidence>
<dbReference type="Proteomes" id="UP000315925">
    <property type="component" value="Chromosome"/>
</dbReference>
<name>A0A516TQ03_9BACT</name>
<evidence type="ECO:0000256" key="4">
    <source>
        <dbReference type="ARBA" id="ARBA00023102"/>
    </source>
</evidence>
<comment type="similarity">
    <text evidence="6">Belongs to the imidazoleglycerol-phosphate dehydratase family.</text>
</comment>
<keyword evidence="4 6" id="KW-0368">Histidine biosynthesis</keyword>
<dbReference type="EMBL" id="CP037899">
    <property type="protein sequence ID" value="QDQ43284.1"/>
    <property type="molecule type" value="Genomic_DNA"/>
</dbReference>
<dbReference type="InterPro" id="IPR038494">
    <property type="entry name" value="IGPD_sf"/>
</dbReference>
<dbReference type="STRING" id="1202785.A946_06130"/>
<reference evidence="8" key="1">
    <citation type="submission" date="2019-03" db="EMBL/GenBank/DDBJ databases">
        <title>Complete genome of Methylacidiphilum kamchatkense Kam1.</title>
        <authorList>
            <person name="Kruse T."/>
            <person name="Murarilal Ratnadevi C."/>
            <person name="Erikstad H.-A."/>
            <person name="Birkeland N.-K."/>
        </authorList>
    </citation>
    <scope>NUCLEOTIDE SEQUENCE [LARGE SCALE GENOMIC DNA]</scope>
    <source>
        <strain evidence="8">kam1</strain>
    </source>
</reference>
<dbReference type="GO" id="GO:0000105">
    <property type="term" value="P:L-histidine biosynthetic process"/>
    <property type="evidence" value="ECO:0007669"/>
    <property type="project" value="UniProtKB-UniRule"/>
</dbReference>
<dbReference type="EC" id="4.2.1.19" evidence="6"/>
<keyword evidence="5 6" id="KW-0456">Lyase</keyword>
<organism evidence="7 8">
    <name type="scientific">Methylacidiphilum kamchatkense Kam1</name>
    <dbReference type="NCBI Taxonomy" id="1202785"/>
    <lineage>
        <taxon>Bacteria</taxon>
        <taxon>Pseudomonadati</taxon>
        <taxon>Verrucomicrobiota</taxon>
        <taxon>Methylacidiphilae</taxon>
        <taxon>Methylacidiphilales</taxon>
        <taxon>Methylacidiphilaceae</taxon>
        <taxon>Methylacidiphilum (ex Ratnadevi et al. 2023)</taxon>
    </lineage>
</organism>
<comment type="catalytic activity">
    <reaction evidence="6">
        <text>D-erythro-1-(imidazol-4-yl)glycerol 3-phosphate = 3-(imidazol-4-yl)-2-oxopropyl phosphate + H2O</text>
        <dbReference type="Rhea" id="RHEA:11040"/>
        <dbReference type="ChEBI" id="CHEBI:15377"/>
        <dbReference type="ChEBI" id="CHEBI:57766"/>
        <dbReference type="ChEBI" id="CHEBI:58278"/>
        <dbReference type="EC" id="4.2.1.19"/>
    </reaction>
</comment>
<dbReference type="InterPro" id="IPR020565">
    <property type="entry name" value="ImidazoleglycerP_deHydtase_CS"/>
</dbReference>
<dbReference type="AlphaFoldDB" id="A0A516TQ03"/>
<keyword evidence="6" id="KW-0963">Cytoplasm</keyword>
<evidence type="ECO:0000256" key="6">
    <source>
        <dbReference type="HAMAP-Rule" id="MF_00076"/>
    </source>
</evidence>
<dbReference type="NCBIfam" id="NF002111">
    <property type="entry name" value="PRK00951.2-1"/>
    <property type="match status" value="1"/>
</dbReference>
<accession>A0A516TQ03</accession>
<gene>
    <name evidence="6" type="primary">hisB</name>
    <name evidence="7" type="ORF">kam1_2076</name>
</gene>
<dbReference type="FunFam" id="3.30.230.40:FF:000001">
    <property type="entry name" value="Imidazoleglycerol-phosphate dehydratase HisB"/>
    <property type="match status" value="1"/>
</dbReference>
<dbReference type="FunFam" id="3.30.230.40:FF:000003">
    <property type="entry name" value="Imidazoleglycerol-phosphate dehydratase HisB"/>
    <property type="match status" value="1"/>
</dbReference>
<dbReference type="SUPFAM" id="SSF54211">
    <property type="entry name" value="Ribosomal protein S5 domain 2-like"/>
    <property type="match status" value="2"/>
</dbReference>
<sequence length="203" mass="22498">MIASRTALIQRKTKETDISIKMTLDGKGTSEIKTGIGFFDHMLELFAYHASFDLILECKGDLGVDFHHTVEDCGIVLGEALNKSLGDKKGIARYGYCLLPMDETLVHSAIDISGRPYLCFRSPDHLPLVFLSAGNFQAQLLEEFLRAFVTHARLCLHIHILESKETHHLIEGTFKALARALKMAVCLEPACVERIPSTKGTIG</sequence>
<evidence type="ECO:0000256" key="2">
    <source>
        <dbReference type="ARBA" id="ARBA00016664"/>
    </source>
</evidence>
<dbReference type="RefSeq" id="WP_079254250.1">
    <property type="nucleotide sequence ID" value="NZ_CP037899.1"/>
</dbReference>
<evidence type="ECO:0000313" key="7">
    <source>
        <dbReference type="EMBL" id="QDQ43284.1"/>
    </source>
</evidence>
<evidence type="ECO:0000313" key="8">
    <source>
        <dbReference type="Proteomes" id="UP000315925"/>
    </source>
</evidence>
<dbReference type="InterPro" id="IPR020568">
    <property type="entry name" value="Ribosomal_Su5_D2-typ_SF"/>
</dbReference>
<dbReference type="GO" id="GO:0005737">
    <property type="term" value="C:cytoplasm"/>
    <property type="evidence" value="ECO:0007669"/>
    <property type="project" value="UniProtKB-SubCell"/>
</dbReference>
<dbReference type="InterPro" id="IPR000807">
    <property type="entry name" value="ImidazoleglycerolP_deHydtase"/>
</dbReference>
<keyword evidence="3 6" id="KW-0028">Amino-acid biosynthesis</keyword>
<dbReference type="PANTHER" id="PTHR23133">
    <property type="entry name" value="IMIDAZOLEGLYCEROL-PHOSPHATE DEHYDRATASE HIS7"/>
    <property type="match status" value="1"/>
</dbReference>
<dbReference type="PANTHER" id="PTHR23133:SF2">
    <property type="entry name" value="IMIDAZOLEGLYCEROL-PHOSPHATE DEHYDRATASE"/>
    <property type="match status" value="1"/>
</dbReference>
<dbReference type="CDD" id="cd07914">
    <property type="entry name" value="IGPD"/>
    <property type="match status" value="1"/>
</dbReference>
<dbReference type="Gene3D" id="3.30.230.40">
    <property type="entry name" value="Imidazole glycerol phosphate dehydratase, domain 1"/>
    <property type="match status" value="2"/>
</dbReference>
<dbReference type="OrthoDB" id="9790411at2"/>
<evidence type="ECO:0000256" key="1">
    <source>
        <dbReference type="ARBA" id="ARBA00005047"/>
    </source>
</evidence>
<proteinExistence type="inferred from homology"/>
<evidence type="ECO:0000256" key="5">
    <source>
        <dbReference type="ARBA" id="ARBA00023239"/>
    </source>
</evidence>
<dbReference type="GO" id="GO:0004424">
    <property type="term" value="F:imidazoleglycerol-phosphate dehydratase activity"/>
    <property type="evidence" value="ECO:0007669"/>
    <property type="project" value="UniProtKB-UniRule"/>
</dbReference>
<dbReference type="Pfam" id="PF00475">
    <property type="entry name" value="IGPD"/>
    <property type="match status" value="1"/>
</dbReference>
<dbReference type="KEGG" id="mkc:kam1_2076"/>
<dbReference type="UniPathway" id="UPA00031">
    <property type="reaction ID" value="UER00011"/>
</dbReference>